<comment type="caution">
    <text evidence="1">The sequence shown here is derived from an EMBL/GenBank/DDBJ whole genome shotgun (WGS) entry which is preliminary data.</text>
</comment>
<dbReference type="Proteomes" id="UP000789366">
    <property type="component" value="Unassembled WGS sequence"/>
</dbReference>
<name>A0ACA9N304_9GLOM</name>
<evidence type="ECO:0000313" key="1">
    <source>
        <dbReference type="EMBL" id="CAG8631048.1"/>
    </source>
</evidence>
<reference evidence="1" key="1">
    <citation type="submission" date="2021-06" db="EMBL/GenBank/DDBJ databases">
        <authorList>
            <person name="Kallberg Y."/>
            <person name="Tangrot J."/>
            <person name="Rosling A."/>
        </authorList>
    </citation>
    <scope>NUCLEOTIDE SEQUENCE</scope>
    <source>
        <strain evidence="1">28 12/20/2015</strain>
    </source>
</reference>
<sequence length="307" mass="34344">SFTLTVEIYELVNDKTKLSTLIALIVEPRSKFEVDENDCLYIQPVVKDGVVSEKCRMIPKYDVEMQTLILLCFYDQANHCEYHKTFFAISEKHIGIIQEEVKAYVNQYISETTISETAPEPTYVPGTIATSETAPEPTYASETTTTSETAPESTNTSEITAASETASELSKTSEITVTTKTASELSNAYGTTALNVMIASETTTLDTMTSEAAMEKCILQMLETHQSINALLEKYHKKLCRQSVHKKKTVNNTIEPRTEITIAPDYNINQQTHKRKLQLTFSEQGVFKSLKSNNHITVVEVNGKDIQ</sequence>
<feature type="non-terminal residue" evidence="1">
    <location>
        <position position="307"/>
    </location>
</feature>
<proteinExistence type="predicted"/>
<feature type="non-terminal residue" evidence="1">
    <location>
        <position position="1"/>
    </location>
</feature>
<protein>
    <submittedName>
        <fullName evidence="1">14801_t:CDS:1</fullName>
    </submittedName>
</protein>
<keyword evidence="2" id="KW-1185">Reference proteome</keyword>
<dbReference type="EMBL" id="CAJVPW010011995">
    <property type="protein sequence ID" value="CAG8631048.1"/>
    <property type="molecule type" value="Genomic_DNA"/>
</dbReference>
<organism evidence="1 2">
    <name type="scientific">Cetraspora pellucida</name>
    <dbReference type="NCBI Taxonomy" id="1433469"/>
    <lineage>
        <taxon>Eukaryota</taxon>
        <taxon>Fungi</taxon>
        <taxon>Fungi incertae sedis</taxon>
        <taxon>Mucoromycota</taxon>
        <taxon>Glomeromycotina</taxon>
        <taxon>Glomeromycetes</taxon>
        <taxon>Diversisporales</taxon>
        <taxon>Gigasporaceae</taxon>
        <taxon>Cetraspora</taxon>
    </lineage>
</organism>
<evidence type="ECO:0000313" key="2">
    <source>
        <dbReference type="Proteomes" id="UP000789366"/>
    </source>
</evidence>
<accession>A0ACA9N304</accession>
<gene>
    <name evidence="1" type="ORF">SPELUC_LOCUS8222</name>
</gene>